<dbReference type="SMART" id="SM00155">
    <property type="entry name" value="PLDc"/>
    <property type="match status" value="2"/>
</dbReference>
<protein>
    <recommendedName>
        <fullName evidence="3">PLD phosphodiesterase domain-containing protein</fullName>
    </recommendedName>
</protein>
<dbReference type="Pfam" id="PF00614">
    <property type="entry name" value="PLDc"/>
    <property type="match status" value="1"/>
</dbReference>
<organism evidence="4 5">
    <name type="scientific">Dictyostelium firmibasis</name>
    <dbReference type="NCBI Taxonomy" id="79012"/>
    <lineage>
        <taxon>Eukaryota</taxon>
        <taxon>Amoebozoa</taxon>
        <taxon>Evosea</taxon>
        <taxon>Eumycetozoa</taxon>
        <taxon>Dictyostelia</taxon>
        <taxon>Dictyosteliales</taxon>
        <taxon>Dictyosteliaceae</taxon>
        <taxon>Dictyostelium</taxon>
    </lineage>
</organism>
<dbReference type="CDD" id="cd09107">
    <property type="entry name" value="PLDc_vPLD3_4_5_like_2"/>
    <property type="match status" value="1"/>
</dbReference>
<dbReference type="Proteomes" id="UP001344447">
    <property type="component" value="Unassembled WGS sequence"/>
</dbReference>
<dbReference type="CDD" id="cd09106">
    <property type="entry name" value="PLDc_vPLD3_4_5_like_1"/>
    <property type="match status" value="1"/>
</dbReference>
<evidence type="ECO:0000313" key="4">
    <source>
        <dbReference type="EMBL" id="KAK5578538.1"/>
    </source>
</evidence>
<feature type="chain" id="PRO_5042986446" description="PLD phosphodiesterase domain-containing protein" evidence="2">
    <location>
        <begin position="18"/>
        <end position="429"/>
    </location>
</feature>
<comment type="caution">
    <text evidence="4">The sequence shown here is derived from an EMBL/GenBank/DDBJ whole genome shotgun (WGS) entry which is preliminary data.</text>
</comment>
<dbReference type="PANTHER" id="PTHR10185:SF17">
    <property type="entry name" value="GM01519P-RELATED"/>
    <property type="match status" value="1"/>
</dbReference>
<gene>
    <name evidence="4" type="ORF">RB653_008210</name>
</gene>
<dbReference type="SUPFAM" id="SSF56024">
    <property type="entry name" value="Phospholipase D/nuclease"/>
    <property type="match status" value="2"/>
</dbReference>
<dbReference type="PANTHER" id="PTHR10185">
    <property type="entry name" value="PHOSPHOLIPASE D - RELATED"/>
    <property type="match status" value="1"/>
</dbReference>
<dbReference type="InterPro" id="IPR001736">
    <property type="entry name" value="PLipase_D/transphosphatidylase"/>
</dbReference>
<evidence type="ECO:0000313" key="5">
    <source>
        <dbReference type="Proteomes" id="UP001344447"/>
    </source>
</evidence>
<feature type="signal peptide" evidence="2">
    <location>
        <begin position="1"/>
        <end position="17"/>
    </location>
</feature>
<evidence type="ECO:0000259" key="3">
    <source>
        <dbReference type="PROSITE" id="PS50035"/>
    </source>
</evidence>
<sequence>MIINLFFIVFLFVNVNSIRINDESGLFSSTVNSCQGGTIQIAESIPLGLNITTNLSTHDAWMDLITNAQESIDLGFFYFTLLGGADLDPIYGGQLGIDIYNAIVDAYSRGIDIRIVQNQPSVSFPDTDTQALAKLGIPVRSIDWVSLVGSGILHTKLIIVDQSSAYVGSANADWSSLAQVKELGIVLKNCQTMVKDTEIAFQQYWDAANLTSLPISVWDSSTYQALYNSTNMASLLLNNDDGDYKPYDMFLAVSPPQFQSPYRTGDIDALINAINNAEESICIAVMDYTPTTLYNNPNTYWPLIDDALRAAAFNRDVQVRMLISHWNYTSPIIPQWLHSLDQIDNIQVRWFVIPDFSTNPQIPYTRVNHAKFMVTEKQSYVGTSNWSEDYFTVTGGLSYNVFNNNFTNQLQSIFDRDWNSAYTQPIQNF</sequence>
<dbReference type="GO" id="GO:0003824">
    <property type="term" value="F:catalytic activity"/>
    <property type="evidence" value="ECO:0007669"/>
    <property type="project" value="InterPro"/>
</dbReference>
<name>A0AAN7UC87_9MYCE</name>
<dbReference type="InterPro" id="IPR032803">
    <property type="entry name" value="PLDc_3"/>
</dbReference>
<feature type="domain" description="PLD phosphodiesterase" evidence="3">
    <location>
        <begin position="364"/>
        <end position="390"/>
    </location>
</feature>
<reference evidence="4 5" key="1">
    <citation type="submission" date="2023-11" db="EMBL/GenBank/DDBJ databases">
        <title>Dfirmibasis_genome.</title>
        <authorList>
            <person name="Edelbroek B."/>
            <person name="Kjellin J."/>
            <person name="Jerlstrom-Hultqvist J."/>
            <person name="Soderbom F."/>
        </authorList>
    </citation>
    <scope>NUCLEOTIDE SEQUENCE [LARGE SCALE GENOMIC DNA]</scope>
    <source>
        <strain evidence="4 5">TNS-C-14</strain>
    </source>
</reference>
<evidence type="ECO:0000256" key="2">
    <source>
        <dbReference type="SAM" id="SignalP"/>
    </source>
</evidence>
<proteinExistence type="inferred from homology"/>
<keyword evidence="5" id="KW-1185">Reference proteome</keyword>
<dbReference type="Pfam" id="PF13918">
    <property type="entry name" value="PLDc_3"/>
    <property type="match status" value="1"/>
</dbReference>
<comment type="similarity">
    <text evidence="1">Belongs to the phospholipase D family.</text>
</comment>
<dbReference type="PROSITE" id="PS50035">
    <property type="entry name" value="PLD"/>
    <property type="match status" value="2"/>
</dbReference>
<keyword evidence="2" id="KW-0732">Signal</keyword>
<dbReference type="InterPro" id="IPR050874">
    <property type="entry name" value="Diverse_PLD-related"/>
</dbReference>
<feature type="domain" description="PLD phosphodiesterase" evidence="3">
    <location>
        <begin position="149"/>
        <end position="176"/>
    </location>
</feature>
<accession>A0AAN7UC87</accession>
<dbReference type="Gene3D" id="3.30.870.10">
    <property type="entry name" value="Endonuclease Chain A"/>
    <property type="match status" value="2"/>
</dbReference>
<dbReference type="AlphaFoldDB" id="A0AAN7UC87"/>
<evidence type="ECO:0000256" key="1">
    <source>
        <dbReference type="ARBA" id="ARBA00008664"/>
    </source>
</evidence>
<dbReference type="EMBL" id="JAVFKY010000003">
    <property type="protein sequence ID" value="KAK5578538.1"/>
    <property type="molecule type" value="Genomic_DNA"/>
</dbReference>